<dbReference type="GO" id="GO:0009425">
    <property type="term" value="C:bacterial-type flagellum basal body"/>
    <property type="evidence" value="ECO:0007669"/>
    <property type="project" value="UniProtKB-SubCell"/>
</dbReference>
<comment type="subcellular location">
    <subcellularLocation>
        <location evidence="2">Bacterial flagellum basal body</location>
    </subcellularLocation>
</comment>
<feature type="domain" description="Flagellar hook protein FlgE/F/G-like D1" evidence="5">
    <location>
        <begin position="116"/>
        <end position="173"/>
    </location>
</feature>
<dbReference type="EMBL" id="AP017312">
    <property type="protein sequence ID" value="BAU26493.1"/>
    <property type="molecule type" value="Genomic_DNA"/>
</dbReference>
<dbReference type="OrthoDB" id="9800375at2"/>
<protein>
    <submittedName>
        <fullName evidence="6">Flagellar basal-body rod protein FlgG</fullName>
    </submittedName>
</protein>
<keyword evidence="7" id="KW-1185">Reference proteome</keyword>
<keyword evidence="2" id="KW-0975">Bacterial flagellum</keyword>
<feature type="domain" description="Flagellar basal-body/hook protein C-terminal" evidence="4">
    <location>
        <begin position="239"/>
        <end position="284"/>
    </location>
</feature>
<comment type="similarity">
    <text evidence="1 2">Belongs to the flagella basal body rod proteins family.</text>
</comment>
<organism evidence="6 7">
    <name type="scientific">Aneurinibacillus soli</name>
    <dbReference type="NCBI Taxonomy" id="1500254"/>
    <lineage>
        <taxon>Bacteria</taxon>
        <taxon>Bacillati</taxon>
        <taxon>Bacillota</taxon>
        <taxon>Bacilli</taxon>
        <taxon>Bacillales</taxon>
        <taxon>Paenibacillaceae</taxon>
        <taxon>Aneurinibacillus group</taxon>
        <taxon>Aneurinibacillus</taxon>
    </lineage>
</organism>
<keyword evidence="6" id="KW-0282">Flagellum</keyword>
<keyword evidence="6" id="KW-0966">Cell projection</keyword>
<dbReference type="RefSeq" id="WP_096463538.1">
    <property type="nucleotide sequence ID" value="NZ_AP017312.1"/>
</dbReference>
<feature type="domain" description="Flagellar basal body rod protein N-terminal" evidence="3">
    <location>
        <begin position="7"/>
        <end position="35"/>
    </location>
</feature>
<evidence type="ECO:0000259" key="5">
    <source>
        <dbReference type="Pfam" id="PF22692"/>
    </source>
</evidence>
<dbReference type="SUPFAM" id="SSF117143">
    <property type="entry name" value="Flagellar hook protein flgE"/>
    <property type="match status" value="1"/>
</dbReference>
<dbReference type="InterPro" id="IPR037925">
    <property type="entry name" value="FlgE/F/G-like"/>
</dbReference>
<keyword evidence="6" id="KW-0969">Cilium</keyword>
<evidence type="ECO:0000259" key="4">
    <source>
        <dbReference type="Pfam" id="PF06429"/>
    </source>
</evidence>
<dbReference type="AlphaFoldDB" id="A0A0U5B6N3"/>
<dbReference type="InterPro" id="IPR001444">
    <property type="entry name" value="Flag_bb_rod_N"/>
</dbReference>
<dbReference type="InterPro" id="IPR020013">
    <property type="entry name" value="Flagellar_FlgE/F/G"/>
</dbReference>
<dbReference type="PANTHER" id="PTHR30435">
    <property type="entry name" value="FLAGELLAR PROTEIN"/>
    <property type="match status" value="1"/>
</dbReference>
<dbReference type="GO" id="GO:0071978">
    <property type="term" value="P:bacterial-type flagellum-dependent swarming motility"/>
    <property type="evidence" value="ECO:0007669"/>
    <property type="project" value="TreeGrafter"/>
</dbReference>
<dbReference type="Pfam" id="PF06429">
    <property type="entry name" value="Flg_bbr_C"/>
    <property type="match status" value="1"/>
</dbReference>
<evidence type="ECO:0000313" key="7">
    <source>
        <dbReference type="Proteomes" id="UP000217696"/>
    </source>
</evidence>
<dbReference type="KEGG" id="asoc:CB4_00620"/>
<dbReference type="Pfam" id="PF22692">
    <property type="entry name" value="LlgE_F_G_D1"/>
    <property type="match status" value="1"/>
</dbReference>
<proteinExistence type="inferred from homology"/>
<name>A0A0U5B6N3_9BACL</name>
<dbReference type="InterPro" id="IPR010930">
    <property type="entry name" value="Flg_bb/hook_C_dom"/>
</dbReference>
<sequence length="287" mass="31451">MNHAMINAASGVRAMQLRVDTIANNLANSDTVGFKSSDTTFASMLTRKLDNQPYPQYEQGRQTPYGTRPGFGAKEALQVVNYTQGSMKQTDSPTDLFLQGEEALFRVQRAGVNGRPNETYFTRAGNFSLMPTNNGQLALLTAQGDAVMDNAGQPVRIPSGATNFTVNADGQIVYKLNDVQTQGPRIGVYTVQNLNILHPAGENYYRVPVEQIGGNAQWTDYVRLSNANGAAMPNGVGIQQRALEASNVDLRKEMTMLIEAQRGLQFNARAISFNDQMSDITNRIYKG</sequence>
<accession>A0A0U5B6N3</accession>
<dbReference type="Pfam" id="PF00460">
    <property type="entry name" value="Flg_bb_rod"/>
    <property type="match status" value="1"/>
</dbReference>
<dbReference type="Proteomes" id="UP000217696">
    <property type="component" value="Chromosome"/>
</dbReference>
<evidence type="ECO:0000256" key="1">
    <source>
        <dbReference type="ARBA" id="ARBA00009677"/>
    </source>
</evidence>
<reference evidence="6 7" key="1">
    <citation type="submission" date="2015-12" db="EMBL/GenBank/DDBJ databases">
        <title>Genome sequence of Aneurinibacillus soli.</title>
        <authorList>
            <person name="Lee J.S."/>
            <person name="Lee K.C."/>
            <person name="Kim K.K."/>
            <person name="Lee B.W."/>
        </authorList>
    </citation>
    <scope>NUCLEOTIDE SEQUENCE [LARGE SCALE GENOMIC DNA]</scope>
    <source>
        <strain evidence="6 7">CB4</strain>
    </source>
</reference>
<evidence type="ECO:0000256" key="2">
    <source>
        <dbReference type="RuleBase" id="RU362116"/>
    </source>
</evidence>
<evidence type="ECO:0000259" key="3">
    <source>
        <dbReference type="Pfam" id="PF00460"/>
    </source>
</evidence>
<gene>
    <name evidence="6" type="primary">flgG_2</name>
    <name evidence="6" type="ORF">CB4_00620</name>
</gene>
<evidence type="ECO:0000313" key="6">
    <source>
        <dbReference type="EMBL" id="BAU26493.1"/>
    </source>
</evidence>
<dbReference type="NCBIfam" id="TIGR03506">
    <property type="entry name" value="FlgEFG_subfam"/>
    <property type="match status" value="1"/>
</dbReference>
<dbReference type="PANTHER" id="PTHR30435:SF19">
    <property type="entry name" value="FLAGELLAR BASAL-BODY ROD PROTEIN FLGG"/>
    <property type="match status" value="1"/>
</dbReference>
<dbReference type="InterPro" id="IPR053967">
    <property type="entry name" value="LlgE_F_G-like_D1"/>
</dbReference>